<evidence type="ECO:0000313" key="2">
    <source>
        <dbReference type="EMBL" id="KYG74076.1"/>
    </source>
</evidence>
<dbReference type="AlphaFoldDB" id="A0A150X5W2"/>
<name>A0A150X5W2_9BACT</name>
<dbReference type="InterPro" id="IPR051783">
    <property type="entry name" value="NAD(P)-dependent_oxidoreduct"/>
</dbReference>
<dbReference type="EMBL" id="LRPC01000028">
    <property type="protein sequence ID" value="KYG74076.1"/>
    <property type="molecule type" value="Genomic_DNA"/>
</dbReference>
<accession>A0A150X5W2</accession>
<dbReference type="PANTHER" id="PTHR48079">
    <property type="entry name" value="PROTEIN YEEZ"/>
    <property type="match status" value="1"/>
</dbReference>
<dbReference type="InterPro" id="IPR036291">
    <property type="entry name" value="NAD(P)-bd_dom_sf"/>
</dbReference>
<reference evidence="2 3" key="1">
    <citation type="submission" date="2016-01" db="EMBL/GenBank/DDBJ databases">
        <title>Genome sequencing of Roseivirga spongicola UST030701-084.</title>
        <authorList>
            <person name="Selvaratnam C."/>
            <person name="Thevarajoo S."/>
            <person name="Goh K.M."/>
            <person name="Ee R."/>
            <person name="Chan K.-G."/>
            <person name="Chong C.S."/>
        </authorList>
    </citation>
    <scope>NUCLEOTIDE SEQUENCE [LARGE SCALE GENOMIC DNA]</scope>
    <source>
        <strain evidence="2 3">UST030701-084</strain>
    </source>
</reference>
<dbReference type="STRING" id="333140.AWW68_15575"/>
<dbReference type="InterPro" id="IPR001509">
    <property type="entry name" value="Epimerase_deHydtase"/>
</dbReference>
<comment type="caution">
    <text evidence="2">The sequence shown here is derived from an EMBL/GenBank/DDBJ whole genome shotgun (WGS) entry which is preliminary data.</text>
</comment>
<dbReference type="OrthoDB" id="1490291at2"/>
<dbReference type="GO" id="GO:0005737">
    <property type="term" value="C:cytoplasm"/>
    <property type="evidence" value="ECO:0007669"/>
    <property type="project" value="TreeGrafter"/>
</dbReference>
<dbReference type="PANTHER" id="PTHR48079:SF6">
    <property type="entry name" value="NAD(P)-BINDING DOMAIN-CONTAINING PROTEIN-RELATED"/>
    <property type="match status" value="1"/>
</dbReference>
<protein>
    <recommendedName>
        <fullName evidence="1">NAD-dependent epimerase/dehydratase domain-containing protein</fullName>
    </recommendedName>
</protein>
<sequence length="330" mass="36379">MKIGIIGGTGMLGHHMAIEAQIRQYEIVLIHRQNADLDKVIDLRYESRVADLNDRGSLVKAFEGLDAVANCAAYYPTIPRPLSEEMKTARLQMNYFFDALEKAKIEKALYVGGAVALPKTLEGLANEEASFTKAPDNTAPYVQVKWLMDDMARSAAKDGLPLVIGIPSMTFGEYDFAPTTGRLIVDIANQNLKAYLKGERNVVSARDAGRGLLYALEKGQAGERYLITGENVNMDTLVATICERAGVPQLTKTVPLNMAKFVNKLEETRYALFKGNPPKLSSTAIAVLAGGQHLDGTKAKVELDYTPELTMRDAIDRAYIWFEKHGYIKS</sequence>
<dbReference type="Proteomes" id="UP000075606">
    <property type="component" value="Unassembled WGS sequence"/>
</dbReference>
<evidence type="ECO:0000259" key="1">
    <source>
        <dbReference type="Pfam" id="PF01370"/>
    </source>
</evidence>
<dbReference type="Pfam" id="PF01370">
    <property type="entry name" value="Epimerase"/>
    <property type="match status" value="1"/>
</dbReference>
<gene>
    <name evidence="2" type="ORF">AWW68_15575</name>
</gene>
<dbReference type="RefSeq" id="WP_068223473.1">
    <property type="nucleotide sequence ID" value="NZ_CP139724.1"/>
</dbReference>
<feature type="domain" description="NAD-dependent epimerase/dehydratase" evidence="1">
    <location>
        <begin position="5"/>
        <end position="227"/>
    </location>
</feature>
<dbReference type="Gene3D" id="3.40.50.720">
    <property type="entry name" value="NAD(P)-binding Rossmann-like Domain"/>
    <property type="match status" value="1"/>
</dbReference>
<organism evidence="2 3">
    <name type="scientific">Roseivirga spongicola</name>
    <dbReference type="NCBI Taxonomy" id="333140"/>
    <lineage>
        <taxon>Bacteria</taxon>
        <taxon>Pseudomonadati</taxon>
        <taxon>Bacteroidota</taxon>
        <taxon>Cytophagia</taxon>
        <taxon>Cytophagales</taxon>
        <taxon>Roseivirgaceae</taxon>
        <taxon>Roseivirga</taxon>
    </lineage>
</organism>
<proteinExistence type="predicted"/>
<dbReference type="SUPFAM" id="SSF51735">
    <property type="entry name" value="NAD(P)-binding Rossmann-fold domains"/>
    <property type="match status" value="1"/>
</dbReference>
<evidence type="ECO:0000313" key="3">
    <source>
        <dbReference type="Proteomes" id="UP000075606"/>
    </source>
</evidence>
<dbReference type="GO" id="GO:0004029">
    <property type="term" value="F:aldehyde dehydrogenase (NAD+) activity"/>
    <property type="evidence" value="ECO:0007669"/>
    <property type="project" value="TreeGrafter"/>
</dbReference>
<keyword evidence="3" id="KW-1185">Reference proteome</keyword>